<feature type="signal peptide" evidence="9">
    <location>
        <begin position="1"/>
        <end position="18"/>
    </location>
</feature>
<dbReference type="AlphaFoldDB" id="G8A534"/>
<keyword evidence="6" id="KW-0325">Glycoprotein</keyword>
<comment type="similarity">
    <text evidence="2 8">Belongs to the glycosyl hydrolase 35 family.</text>
</comment>
<keyword evidence="5" id="KW-0378">Hydrolase</keyword>
<dbReference type="Gene3D" id="2.60.120.260">
    <property type="entry name" value="Galactose-binding domain-like"/>
    <property type="match status" value="2"/>
</dbReference>
<dbReference type="SUPFAM" id="SSF117100">
    <property type="entry name" value="Beta-galactosidase LacA, domain 3"/>
    <property type="match status" value="1"/>
</dbReference>
<name>G8A534_FLAVE</name>
<dbReference type="SUPFAM" id="SSF51011">
    <property type="entry name" value="Glycosyl hydrolase domain"/>
    <property type="match status" value="1"/>
</dbReference>
<dbReference type="InterPro" id="IPR031330">
    <property type="entry name" value="Gly_Hdrlase_35_cat"/>
</dbReference>
<dbReference type="SUPFAM" id="SSF49785">
    <property type="entry name" value="Galactose-binding domain-like"/>
    <property type="match status" value="2"/>
</dbReference>
<evidence type="ECO:0000256" key="5">
    <source>
        <dbReference type="ARBA" id="ARBA00022801"/>
    </source>
</evidence>
<dbReference type="InterPro" id="IPR017853">
    <property type="entry name" value="GH"/>
</dbReference>
<evidence type="ECO:0000256" key="9">
    <source>
        <dbReference type="SAM" id="SignalP"/>
    </source>
</evidence>
<evidence type="ECO:0000259" key="10">
    <source>
        <dbReference type="SMART" id="SM01029"/>
    </source>
</evidence>
<dbReference type="EMBL" id="GU169873">
    <property type="protein sequence ID" value="ADX07308.1"/>
    <property type="molecule type" value="mRNA"/>
</dbReference>
<comment type="catalytic activity">
    <reaction evidence="1">
        <text>Hydrolysis of terminal non-reducing beta-D-galactose residues in beta-D-galactosides.</text>
        <dbReference type="EC" id="3.2.1.23"/>
    </reaction>
</comment>
<dbReference type="SUPFAM" id="SSF51445">
    <property type="entry name" value="(Trans)glycosidases"/>
    <property type="match status" value="1"/>
</dbReference>
<dbReference type="InterPro" id="IPR025972">
    <property type="entry name" value="BetaGal_dom3"/>
</dbReference>
<evidence type="ECO:0000256" key="2">
    <source>
        <dbReference type="ARBA" id="ARBA00009809"/>
    </source>
</evidence>
<keyword evidence="7" id="KW-0326">Glycosidase</keyword>
<dbReference type="InterPro" id="IPR036833">
    <property type="entry name" value="BetaGal_dom3_sf"/>
</dbReference>
<evidence type="ECO:0000256" key="6">
    <source>
        <dbReference type="ARBA" id="ARBA00023180"/>
    </source>
</evidence>
<dbReference type="GO" id="GO:0004565">
    <property type="term" value="F:beta-galactosidase activity"/>
    <property type="evidence" value="ECO:0007669"/>
    <property type="project" value="UniProtKB-EC"/>
</dbReference>
<evidence type="ECO:0000256" key="3">
    <source>
        <dbReference type="ARBA" id="ARBA00012756"/>
    </source>
</evidence>
<dbReference type="PANTHER" id="PTHR23421">
    <property type="entry name" value="BETA-GALACTOSIDASE RELATED"/>
    <property type="match status" value="1"/>
</dbReference>
<dbReference type="SMART" id="SM01029">
    <property type="entry name" value="BetaGal_dom2"/>
    <property type="match status" value="1"/>
</dbReference>
<evidence type="ECO:0000256" key="1">
    <source>
        <dbReference type="ARBA" id="ARBA00001412"/>
    </source>
</evidence>
<feature type="chain" id="PRO_5003507603" description="beta-galactosidase" evidence="9">
    <location>
        <begin position="19"/>
        <end position="1089"/>
    </location>
</feature>
<dbReference type="Gene3D" id="2.102.20.10">
    <property type="entry name" value="Beta-galactosidase, domain 2"/>
    <property type="match status" value="1"/>
</dbReference>
<keyword evidence="4 9" id="KW-0732">Signal</keyword>
<feature type="domain" description="Beta-galactosidase" evidence="10">
    <location>
        <begin position="479"/>
        <end position="652"/>
    </location>
</feature>
<dbReference type="InterPro" id="IPR018954">
    <property type="entry name" value="Betagal_dom2"/>
</dbReference>
<proteinExistence type="evidence at transcript level"/>
<accession>G8A534</accession>
<evidence type="ECO:0000256" key="8">
    <source>
        <dbReference type="RuleBase" id="RU003679"/>
    </source>
</evidence>
<dbReference type="InterPro" id="IPR001944">
    <property type="entry name" value="Glycoside_Hdrlase_35"/>
</dbReference>
<evidence type="ECO:0000313" key="11">
    <source>
        <dbReference type="EMBL" id="ADX07308.1"/>
    </source>
</evidence>
<dbReference type="Pfam" id="PF01301">
    <property type="entry name" value="Glyco_hydro_35"/>
    <property type="match status" value="2"/>
</dbReference>
<dbReference type="GO" id="GO:0005975">
    <property type="term" value="P:carbohydrate metabolic process"/>
    <property type="evidence" value="ECO:0007669"/>
    <property type="project" value="InterPro"/>
</dbReference>
<sequence>MKSSFLLSAAALLGATTATLIKRQSPNDESGKYVLPINSPNFYHGQSSAAVTLDQHSLLLDGKRVMFFSGEFHPFRLPAPELWYDVLQKYSFSVFLLHNHRTIPLDSRSVARQAAGFNGVSIYWHWGLSAPNADEVNFTYHNDIAAFLEVAKEVGVLVIARPGPYVNAETAGGVQAFSRSVTFLIIIQADFLDGLPTFPFWHVRILRSTKMHGIHSMSSVHDVLKDMPDIYGSISEFAKAVAPYQYPDGPVVAIQSENEFFTSQKLGIPGLSEHMQDINDAYVDNGLTKIPTIHNDKNAGAQYSEPGLGKVDLYGWDGYPQGFDCDNPSVWKELSTQHDANHQKLNPAEPLALFEWQGGAFSYWSGPGYDQCYKLINEQFVNVSPLVTFDSAYSEPALAARYSIRFGVSFELRLVGIHVAQNNYAAGTAIQNLYMTYGGTNWGNMHTHTIYSSYDEDRKLTPKVDELKLQSYFLHASPDYLEVGRVGVRSASNYYVTHLNSPQTDANFYVVRQLSVATTSDTNFKLPVNTTLSGAIEIPKGGSITLAGRESKIIVTNYPFGNSVLSYSTAEVLTWTTFDGIDTIVVYALEGQYIETAFAVSSTEVEQTGAEGVSIDIDDGVATISGSPSGLTIFTIGNTRVIVADKKTAGSIWVYHVGPDSLYDMAPDIPAVWVLGPYFLRSATVEGSTLNLLGDINGTTTLDVFASSEYTSVTWNGEPVALEETDIGSLRGSVTLPDALSDVTVPLLSDVDWVCADSLPELALDFDDSDWVVADKTSTGRPQKPFAGKNVLYAGDEQESDLFTGQWVWRGHFGGNATGVSLAIQGGYSFGYSAFINGHFLGSDQGSSHSQNGVDILRPVFNFTSDQLVDGVNVLTVIHDSTGMNQDYNVNDEFKEPRGIRGYTLLSQGSTLDFDVWKVSGNVGGEHAPDYVRGPYNEGGWWFERVGAHLPGYDASSWNQSCAPYDGLAKAGVTAYRTTFDLDLPVGSDIPLAFDFALDSDAPHRVLIYVNGWQFGRFLSSLGPQTSYPIPEGIINHHGTNEVLISLWALRSTGAKLTKLDLTTRGVIASSKRATVNNVEAPGWAELRG</sequence>
<dbReference type="InterPro" id="IPR008979">
    <property type="entry name" value="Galactose-bd-like_sf"/>
</dbReference>
<dbReference type="Gene3D" id="3.20.20.80">
    <property type="entry name" value="Glycosidases"/>
    <property type="match status" value="1"/>
</dbReference>
<organism evidence="11">
    <name type="scientific">Flammulina velutipes</name>
    <name type="common">Agaricus velutipes</name>
    <dbReference type="NCBI Taxonomy" id="38945"/>
    <lineage>
        <taxon>Eukaryota</taxon>
        <taxon>Fungi</taxon>
        <taxon>Dikarya</taxon>
        <taxon>Basidiomycota</taxon>
        <taxon>Agaricomycotina</taxon>
        <taxon>Agaricomycetes</taxon>
        <taxon>Agaricomycetidae</taxon>
        <taxon>Agaricales</taxon>
        <taxon>Marasmiineae</taxon>
        <taxon>Physalacriaceae</taxon>
        <taxon>Flammulina</taxon>
    </lineage>
</organism>
<evidence type="ECO:0000256" key="7">
    <source>
        <dbReference type="ARBA" id="ARBA00023295"/>
    </source>
</evidence>
<dbReference type="Pfam" id="PF13364">
    <property type="entry name" value="BetaGal_ABD2"/>
    <property type="match status" value="2"/>
</dbReference>
<dbReference type="Gene3D" id="2.60.390.10">
    <property type="entry name" value="Beta-galactosidase, domain 3"/>
    <property type="match status" value="1"/>
</dbReference>
<dbReference type="EC" id="3.2.1.23" evidence="3"/>
<dbReference type="Pfam" id="PF10435">
    <property type="entry name" value="BetaGal_dom2"/>
    <property type="match status" value="1"/>
</dbReference>
<dbReference type="Pfam" id="PF13363">
    <property type="entry name" value="BetaGal_dom3"/>
    <property type="match status" value="1"/>
</dbReference>
<reference evidence="11" key="1">
    <citation type="submission" date="2009-11" db="EMBL/GenBank/DDBJ databases">
        <title>Useful genes from Flammulina velutipes.</title>
        <authorList>
            <person name="Yoon H."/>
            <person name="Kim J.-G."/>
            <person name="Lee B.-M."/>
            <person name="Kong W.-S."/>
            <person name="Lee C.-S."/>
            <person name="Choi J.-W."/>
        </authorList>
    </citation>
    <scope>NUCLEOTIDE SEQUENCE</scope>
    <source>
        <strain evidence="11">KACC 42777</strain>
    </source>
</reference>
<evidence type="ECO:0000256" key="4">
    <source>
        <dbReference type="ARBA" id="ARBA00022729"/>
    </source>
</evidence>
<dbReference type="InterPro" id="IPR025300">
    <property type="entry name" value="BetaGal_jelly_roll_dom"/>
</dbReference>
<dbReference type="InterPro" id="IPR037110">
    <property type="entry name" value="Betagal_dom2_sf"/>
</dbReference>
<protein>
    <recommendedName>
        <fullName evidence="3">beta-galactosidase</fullName>
        <ecNumber evidence="3">3.2.1.23</ecNumber>
    </recommendedName>
</protein>